<gene>
    <name evidence="1" type="ORF">LTR37_009372</name>
</gene>
<name>A0ACC3N7W5_9PEZI</name>
<dbReference type="EMBL" id="JAUTXU010000073">
    <property type="protein sequence ID" value="KAK3711854.1"/>
    <property type="molecule type" value="Genomic_DNA"/>
</dbReference>
<proteinExistence type="predicted"/>
<sequence>MAAKTGIFEPLRPPLHQVSDTIQGPYAFLAAEIMIVLSGLVVAAKLHMAVSTYLKLRYSVAICTAVQQGLGSAASELTGSEVRDLSQSYYASNILLFLSLGSSKSAVALLILSIQPTRWVVVSSYALLTISIMWALSAAVVVALQCSPNRWVLGPNGTDTCIDQFGAQIAIRVIDIVTDIALALLPAFMMAGVQTTRFKFFVVSFVFGVRLITPIFTSVSIASLSTFYDKAVADRPSAAVRPSIWTSIAVNMSLVTACVPSIKRLISDWKAGVVNAGIMEPFEIQNSIGTATSRQGISGRNFRKSQRRAHDWPSSDRKESVYLKYAARAGDDEGRIGSDRDSETRLTDGILQTVDFRVDYNEN</sequence>
<reference evidence="1" key="1">
    <citation type="submission" date="2023-07" db="EMBL/GenBank/DDBJ databases">
        <title>Black Yeasts Isolated from many extreme environments.</title>
        <authorList>
            <person name="Coleine C."/>
            <person name="Stajich J.E."/>
            <person name="Selbmann L."/>
        </authorList>
    </citation>
    <scope>NUCLEOTIDE SEQUENCE</scope>
    <source>
        <strain evidence="1">CCFEE 5714</strain>
    </source>
</reference>
<evidence type="ECO:0000313" key="2">
    <source>
        <dbReference type="Proteomes" id="UP001281147"/>
    </source>
</evidence>
<dbReference type="Proteomes" id="UP001281147">
    <property type="component" value="Unassembled WGS sequence"/>
</dbReference>
<accession>A0ACC3N7W5</accession>
<comment type="caution">
    <text evidence="1">The sequence shown here is derived from an EMBL/GenBank/DDBJ whole genome shotgun (WGS) entry which is preliminary data.</text>
</comment>
<protein>
    <submittedName>
        <fullName evidence="1">Uncharacterized protein</fullName>
    </submittedName>
</protein>
<organism evidence="1 2">
    <name type="scientific">Vermiconidia calcicola</name>
    <dbReference type="NCBI Taxonomy" id="1690605"/>
    <lineage>
        <taxon>Eukaryota</taxon>
        <taxon>Fungi</taxon>
        <taxon>Dikarya</taxon>
        <taxon>Ascomycota</taxon>
        <taxon>Pezizomycotina</taxon>
        <taxon>Dothideomycetes</taxon>
        <taxon>Dothideomycetidae</taxon>
        <taxon>Mycosphaerellales</taxon>
        <taxon>Extremaceae</taxon>
        <taxon>Vermiconidia</taxon>
    </lineage>
</organism>
<evidence type="ECO:0000313" key="1">
    <source>
        <dbReference type="EMBL" id="KAK3711854.1"/>
    </source>
</evidence>
<keyword evidence="2" id="KW-1185">Reference proteome</keyword>